<feature type="transmembrane region" description="Helical" evidence="1">
    <location>
        <begin position="392"/>
        <end position="410"/>
    </location>
</feature>
<dbReference type="GO" id="GO:0004623">
    <property type="term" value="F:phospholipase A2 activity"/>
    <property type="evidence" value="ECO:0007669"/>
    <property type="project" value="TreeGrafter"/>
</dbReference>
<dbReference type="SUPFAM" id="SSF52151">
    <property type="entry name" value="FabD/lysophospholipase-like"/>
    <property type="match status" value="2"/>
</dbReference>
<keyword evidence="1" id="KW-0472">Membrane</keyword>
<feature type="transmembrane region" description="Helical" evidence="1">
    <location>
        <begin position="431"/>
        <end position="459"/>
    </location>
</feature>
<dbReference type="AlphaFoldDB" id="A0A142JW31"/>
<feature type="transmembrane region" description="Helical" evidence="1">
    <location>
        <begin position="362"/>
        <end position="386"/>
    </location>
</feature>
<evidence type="ECO:0000313" key="3">
    <source>
        <dbReference type="Proteomes" id="UP000075238"/>
    </source>
</evidence>
<feature type="transmembrane region" description="Helical" evidence="1">
    <location>
        <begin position="479"/>
        <end position="499"/>
    </location>
</feature>
<proteinExistence type="predicted"/>
<dbReference type="PANTHER" id="PTHR10728">
    <property type="entry name" value="CYTOSOLIC PHOSPHOLIPASE A2"/>
    <property type="match status" value="1"/>
</dbReference>
<dbReference type="STRING" id="1796606.A2G96_31770"/>
<dbReference type="OrthoDB" id="100544at2"/>
<dbReference type="KEGG" id="cnan:A2G96_31770"/>
<dbReference type="RefSeq" id="WP_062804067.1">
    <property type="nucleotide sequence ID" value="NZ_CP014845.1"/>
</dbReference>
<dbReference type="GO" id="GO:0005829">
    <property type="term" value="C:cytosol"/>
    <property type="evidence" value="ECO:0007669"/>
    <property type="project" value="TreeGrafter"/>
</dbReference>
<feature type="transmembrane region" description="Helical" evidence="1">
    <location>
        <begin position="288"/>
        <end position="308"/>
    </location>
</feature>
<keyword evidence="1" id="KW-1133">Transmembrane helix</keyword>
<dbReference type="InterPro" id="IPR016035">
    <property type="entry name" value="Acyl_Trfase/lysoPLipase"/>
</dbReference>
<feature type="transmembrane region" description="Helical" evidence="1">
    <location>
        <begin position="254"/>
        <end position="276"/>
    </location>
</feature>
<protein>
    <recommendedName>
        <fullName evidence="4">PNPLA domain-containing protein</fullName>
    </recommendedName>
</protein>
<name>A0A142JW31_9BURK</name>
<dbReference type="Gene3D" id="3.40.1090.10">
    <property type="entry name" value="Cytosolic phospholipase A2 catalytic domain"/>
    <property type="match status" value="2"/>
</dbReference>
<dbReference type="PANTHER" id="PTHR10728:SF40">
    <property type="entry name" value="PATATIN FAMILY PROTEIN"/>
    <property type="match status" value="1"/>
</dbReference>
<sequence>MAAEDHGFGDEAARIAHRRRLLGIALRTHEGQRNWALALSGGGIRSATFCLGVMQAMAGTDMPADTTAATPPADAPQTPAASTAAAAQTVPGLASLLAQFDYLSTVSGGGYLGAFFVSLFVPGRLRRGTGPVQAAADAYHTLQCEPPGRIHTSVSYAADPGRGAVAWLRENGRYLSPTGAGDNLYAAALVARNWLAMHYVIGSALLVLLSLLALLLHGAAGVWYGFGRYEMDLLHDARQAFNQGECAIWWSPLLWLPLVTVVLGAVPPGLAYWLVYPRASEPQAPGRFFSPAPMVATLLGLLLLAAAYGSERIGAQPLPAQLFAALGVLTWLGVLTCLVMLQGEPRTVSGYRVRATRALRTAVTLTLWLAALGVADTVARTTYLYAQAAGHPWGVALPASALGVLVWLVRYGARWLDEGRKGSAGTAWRALWARLPVSLLAGAAAAVLALLLYVLWSWLVLWVRWNGREPVDWLVYGTAYTGPALATLTVVALVLALVAGRFTGFLNLSTLQPFYAARLTRAYLGASNGERFAAPDPDPAADRRRRARFSVAEPVPGDQLGLNAYYDPHVLAPLHLINVTLNLTVDPAEQLVQRDRKGKPLCLAPGAGLPQPGAASAIAPDAYARFTVDGWQCCPDASWPSSGKLAQALTVGDWIAISGAAVSTGLGRATTLGTSLLLGLANLRLGTWWPSFPARYARRGGREGERWRHPERATHPWLAAGIFRTQYYLGCELSARFHGTRRGWQYLSDGGHFDNTGVYELLRPGRDVALIVLCDCGADPDYRFGDLANLIRLARIDHGLEIVVDTEAATTHPVLSRVFGVPDDFAPGQPASAAAADKCAVLLDVFRTDPACAAPRARVCRIVLIKPRLVSWAPADVRHYGATHPAFPQEGTGDQFFDEAQWESYRALGHAIGKRVLGGEVGKALLAHRAEG</sequence>
<dbReference type="GO" id="GO:0046475">
    <property type="term" value="P:glycerophospholipid catabolic process"/>
    <property type="evidence" value="ECO:0007669"/>
    <property type="project" value="TreeGrafter"/>
</dbReference>
<feature type="transmembrane region" description="Helical" evidence="1">
    <location>
        <begin position="320"/>
        <end position="341"/>
    </location>
</feature>
<keyword evidence="3" id="KW-1185">Reference proteome</keyword>
<organism evidence="2 3">
    <name type="scientific">Cupriavidus nantongensis</name>
    <dbReference type="NCBI Taxonomy" id="1796606"/>
    <lineage>
        <taxon>Bacteria</taxon>
        <taxon>Pseudomonadati</taxon>
        <taxon>Pseudomonadota</taxon>
        <taxon>Betaproteobacteria</taxon>
        <taxon>Burkholderiales</taxon>
        <taxon>Burkholderiaceae</taxon>
        <taxon>Cupriavidus</taxon>
    </lineage>
</organism>
<reference evidence="2 3" key="1">
    <citation type="submission" date="2016-03" db="EMBL/GenBank/DDBJ databases">
        <title>Complete genome sequence of a novel chlorpyrifos degrading bacterium, Cupriavidus nantongensis sp. X1.</title>
        <authorList>
            <person name="Fang L."/>
        </authorList>
    </citation>
    <scope>NUCLEOTIDE SEQUENCE [LARGE SCALE GENOMIC DNA]</scope>
    <source>
        <strain evidence="2 3">X1</strain>
    </source>
</reference>
<feature type="transmembrane region" description="Helical" evidence="1">
    <location>
        <begin position="199"/>
        <end position="226"/>
    </location>
</feature>
<dbReference type="EMBL" id="CP014845">
    <property type="protein sequence ID" value="AMR82293.1"/>
    <property type="molecule type" value="Genomic_DNA"/>
</dbReference>
<feature type="transmembrane region" description="Helical" evidence="1">
    <location>
        <begin position="102"/>
        <end position="121"/>
    </location>
</feature>
<accession>A0A142JW31</accession>
<keyword evidence="1" id="KW-0812">Transmembrane</keyword>
<evidence type="ECO:0008006" key="4">
    <source>
        <dbReference type="Google" id="ProtNLM"/>
    </source>
</evidence>
<dbReference type="Proteomes" id="UP000075238">
    <property type="component" value="Chromosome 2"/>
</dbReference>
<evidence type="ECO:0000256" key="1">
    <source>
        <dbReference type="SAM" id="Phobius"/>
    </source>
</evidence>
<gene>
    <name evidence="2" type="ORF">A2G96_31770</name>
</gene>
<evidence type="ECO:0000313" key="2">
    <source>
        <dbReference type="EMBL" id="AMR82293.1"/>
    </source>
</evidence>